<dbReference type="GO" id="GO:0000287">
    <property type="term" value="F:magnesium ion binding"/>
    <property type="evidence" value="ECO:0007669"/>
    <property type="project" value="InterPro"/>
</dbReference>
<keyword evidence="2" id="KW-1185">Reference proteome</keyword>
<dbReference type="EMBL" id="LXQA010412095">
    <property type="protein sequence ID" value="MCI50148.1"/>
    <property type="molecule type" value="Genomic_DNA"/>
</dbReference>
<accession>A0A392SMM7</accession>
<comment type="caution">
    <text evidence="1">The sequence shown here is derived from an EMBL/GenBank/DDBJ whole genome shotgun (WGS) entry which is preliminary data.</text>
</comment>
<dbReference type="AlphaFoldDB" id="A0A392SMM7"/>
<evidence type="ECO:0000313" key="1">
    <source>
        <dbReference type="EMBL" id="MCI50148.1"/>
    </source>
</evidence>
<dbReference type="PANTHER" id="PTHR43210">
    <property type="entry name" value="DETHIOBIOTIN SYNTHETASE"/>
    <property type="match status" value="1"/>
</dbReference>
<dbReference type="GO" id="GO:0004141">
    <property type="term" value="F:dethiobiotin synthase activity"/>
    <property type="evidence" value="ECO:0007669"/>
    <property type="project" value="InterPro"/>
</dbReference>
<organism evidence="1 2">
    <name type="scientific">Trifolium medium</name>
    <dbReference type="NCBI Taxonomy" id="97028"/>
    <lineage>
        <taxon>Eukaryota</taxon>
        <taxon>Viridiplantae</taxon>
        <taxon>Streptophyta</taxon>
        <taxon>Embryophyta</taxon>
        <taxon>Tracheophyta</taxon>
        <taxon>Spermatophyta</taxon>
        <taxon>Magnoliopsida</taxon>
        <taxon>eudicotyledons</taxon>
        <taxon>Gunneridae</taxon>
        <taxon>Pentapetalae</taxon>
        <taxon>rosids</taxon>
        <taxon>fabids</taxon>
        <taxon>Fabales</taxon>
        <taxon>Fabaceae</taxon>
        <taxon>Papilionoideae</taxon>
        <taxon>50 kb inversion clade</taxon>
        <taxon>NPAAA clade</taxon>
        <taxon>Hologalegina</taxon>
        <taxon>IRL clade</taxon>
        <taxon>Trifolieae</taxon>
        <taxon>Trifolium</taxon>
    </lineage>
</organism>
<dbReference type="GO" id="GO:0005524">
    <property type="term" value="F:ATP binding"/>
    <property type="evidence" value="ECO:0007669"/>
    <property type="project" value="InterPro"/>
</dbReference>
<reference evidence="1 2" key="1">
    <citation type="journal article" date="2018" name="Front. Plant Sci.">
        <title>Red Clover (Trifolium pratense) and Zigzag Clover (T. medium) - A Picture of Genomic Similarities and Differences.</title>
        <authorList>
            <person name="Dluhosova J."/>
            <person name="Istvanek J."/>
            <person name="Nedelnik J."/>
            <person name="Repkova J."/>
        </authorList>
    </citation>
    <scope>NUCLEOTIDE SEQUENCE [LARGE SCALE GENOMIC DNA]</scope>
    <source>
        <strain evidence="2">cv. 10/8</strain>
        <tissue evidence="1">Leaf</tissue>
    </source>
</reference>
<sequence>MLETLQKCFREVSESGFDKEKSEVLCVVETAGGVASPGPSGSLQCDLYRTITQFG</sequence>
<dbReference type="InterPro" id="IPR004472">
    <property type="entry name" value="DTB_synth_BioD"/>
</dbReference>
<dbReference type="Gene3D" id="3.40.50.300">
    <property type="entry name" value="P-loop containing nucleotide triphosphate hydrolases"/>
    <property type="match status" value="1"/>
</dbReference>
<proteinExistence type="predicted"/>
<evidence type="ECO:0000313" key="2">
    <source>
        <dbReference type="Proteomes" id="UP000265520"/>
    </source>
</evidence>
<protein>
    <submittedName>
        <fullName evidence="1">Bifunctional dethiobiotin synthetase/78-diamino-pelargonic acid mitochondrial-like</fullName>
    </submittedName>
</protein>
<dbReference type="PANTHER" id="PTHR43210:SF5">
    <property type="entry name" value="DETHIOBIOTIN SYNTHETASE"/>
    <property type="match status" value="1"/>
</dbReference>
<dbReference type="GO" id="GO:0005829">
    <property type="term" value="C:cytosol"/>
    <property type="evidence" value="ECO:0007669"/>
    <property type="project" value="TreeGrafter"/>
</dbReference>
<name>A0A392SMM7_9FABA</name>
<dbReference type="Proteomes" id="UP000265520">
    <property type="component" value="Unassembled WGS sequence"/>
</dbReference>
<dbReference type="InterPro" id="IPR027417">
    <property type="entry name" value="P-loop_NTPase"/>
</dbReference>
<dbReference type="GO" id="GO:0009102">
    <property type="term" value="P:biotin biosynthetic process"/>
    <property type="evidence" value="ECO:0007669"/>
    <property type="project" value="InterPro"/>
</dbReference>